<dbReference type="Proteomes" id="UP000887575">
    <property type="component" value="Unassembled WGS sequence"/>
</dbReference>
<dbReference type="GO" id="GO:0008168">
    <property type="term" value="F:methyltransferase activity"/>
    <property type="evidence" value="ECO:0007669"/>
    <property type="project" value="UniProtKB-KW"/>
</dbReference>
<evidence type="ECO:0000313" key="5">
    <source>
        <dbReference type="WBParaSite" id="MBELARI_LOCUS11609"/>
    </source>
</evidence>
<sequence length="254" mass="28706">MPDEFPADSYLKFQKKMPGATYVIQPSIKMCFDDGKLAVGKRVFDAGCGRGFHTKRFLEWGASFIFGIDNSVEMIDEAKEYLPKTPNVHLEVQSIVDLKIPSDIEKFDVVTSIFVLHFINKREDLRKAIHNLSCLLKSGGTLIACFPNFEAGFEWPRDEALKFGIGMSFDESAGFKDGLAAKINIYQGNEIKVSMGAYLWLRSTYQEFLEEAGFEKIDFLSPIVSEEGKNEFGAEFFHNLLNPPKDIFVKAVKK</sequence>
<dbReference type="SUPFAM" id="SSF53335">
    <property type="entry name" value="S-adenosyl-L-methionine-dependent methyltransferases"/>
    <property type="match status" value="1"/>
</dbReference>
<proteinExistence type="predicted"/>
<dbReference type="Gene3D" id="3.40.50.150">
    <property type="entry name" value="Vaccinia Virus protein VP39"/>
    <property type="match status" value="1"/>
</dbReference>
<keyword evidence="2" id="KW-0808">Transferase</keyword>
<accession>A0AAF3ECD2</accession>
<name>A0AAF3ECD2_9BILA</name>
<evidence type="ECO:0000256" key="2">
    <source>
        <dbReference type="ARBA" id="ARBA00022679"/>
    </source>
</evidence>
<dbReference type="WBParaSite" id="MBELARI_LOCUS11609">
    <property type="protein sequence ID" value="MBELARI_LOCUS11609"/>
    <property type="gene ID" value="MBELARI_LOCUS11609"/>
</dbReference>
<reference evidence="5" key="1">
    <citation type="submission" date="2024-02" db="UniProtKB">
        <authorList>
            <consortium name="WormBaseParasite"/>
        </authorList>
    </citation>
    <scope>IDENTIFICATION</scope>
</reference>
<keyword evidence="4" id="KW-1185">Reference proteome</keyword>
<protein>
    <submittedName>
        <fullName evidence="5">Methyltransferase domain-containing protein</fullName>
    </submittedName>
</protein>
<dbReference type="AlphaFoldDB" id="A0AAF3ECD2"/>
<organism evidence="4 5">
    <name type="scientific">Mesorhabditis belari</name>
    <dbReference type="NCBI Taxonomy" id="2138241"/>
    <lineage>
        <taxon>Eukaryota</taxon>
        <taxon>Metazoa</taxon>
        <taxon>Ecdysozoa</taxon>
        <taxon>Nematoda</taxon>
        <taxon>Chromadorea</taxon>
        <taxon>Rhabditida</taxon>
        <taxon>Rhabditina</taxon>
        <taxon>Rhabditomorpha</taxon>
        <taxon>Rhabditoidea</taxon>
        <taxon>Rhabditidae</taxon>
        <taxon>Mesorhabditinae</taxon>
        <taxon>Mesorhabditis</taxon>
    </lineage>
</organism>
<evidence type="ECO:0000259" key="3">
    <source>
        <dbReference type="Pfam" id="PF13649"/>
    </source>
</evidence>
<dbReference type="PANTHER" id="PTHR43861:SF1">
    <property type="entry name" value="TRANS-ACONITATE 2-METHYLTRANSFERASE"/>
    <property type="match status" value="1"/>
</dbReference>
<dbReference type="CDD" id="cd02440">
    <property type="entry name" value="AdoMet_MTases"/>
    <property type="match status" value="1"/>
</dbReference>
<feature type="domain" description="Methyltransferase" evidence="3">
    <location>
        <begin position="43"/>
        <end position="140"/>
    </location>
</feature>
<dbReference type="InterPro" id="IPR041698">
    <property type="entry name" value="Methyltransf_25"/>
</dbReference>
<evidence type="ECO:0000313" key="4">
    <source>
        <dbReference type="Proteomes" id="UP000887575"/>
    </source>
</evidence>
<keyword evidence="1" id="KW-0489">Methyltransferase</keyword>
<dbReference type="Pfam" id="PF13649">
    <property type="entry name" value="Methyltransf_25"/>
    <property type="match status" value="1"/>
</dbReference>
<dbReference type="GO" id="GO:0032259">
    <property type="term" value="P:methylation"/>
    <property type="evidence" value="ECO:0007669"/>
    <property type="project" value="UniProtKB-KW"/>
</dbReference>
<evidence type="ECO:0000256" key="1">
    <source>
        <dbReference type="ARBA" id="ARBA00022603"/>
    </source>
</evidence>
<dbReference type="InterPro" id="IPR029063">
    <property type="entry name" value="SAM-dependent_MTases_sf"/>
</dbReference>
<dbReference type="PANTHER" id="PTHR43861">
    <property type="entry name" value="TRANS-ACONITATE 2-METHYLTRANSFERASE-RELATED"/>
    <property type="match status" value="1"/>
</dbReference>